<sequence>MASSEVSRGLKGHDPFNFAVDVVDKQANTPGTLRAMLWTDNADSHVRDLSYKYFSRRSHLSAGLLNDLGIRSGDRMIIMLSRVPAWWEIATGALRAGIILSPCSTLATPKDIKFRALAAQASIFVGDQAAVKAFLGVRRECPQVKVVIQADGEPIPCIQQYEELMGVLPENKRYAGPVTFASDPAFILFTSGTTGPPKMVVHNHSYPLSHRITGEDWLLLEPGKLYWNLAELGWAKSAWGWFAAWITGAALYVRKLQGTFSAREIVRTLHLYPITTFCAGSTAYRQMVLRDALEEISQAPLFCLQHCVAAGEALEKAVIKSWKGATGIEIKDGYGQTETTILCGNFKGNVVKLGSMGTAARGIPLSVVNDNGEECNPGEEGSIAVKIRENMMGITEGYLQPDGSKRLDLLKGKPGTDGSACPQWYLTGDRGYRDIDGYFWYLGRGDDVINSSGYRIGPTEVESVLLAHSAVKNVAVVASPSAERGEVVKAFVVLADDAKNQDPAQLVRLLQAHCKKESAPYKYPRRVEFVDETFFPKTTSGKIQRAILRQMEEKRYLAQAKL</sequence>
<protein>
    <recommendedName>
        <fullName evidence="5">medium-chain acyl-CoA ligase</fullName>
        <ecNumber evidence="5">6.2.1.2</ecNumber>
    </recommendedName>
</protein>
<gene>
    <name evidence="9" type="ORF">EDB81DRAFT_913677</name>
</gene>
<dbReference type="PANTHER" id="PTHR43605:SF10">
    <property type="entry name" value="ACYL-COA SYNTHETASE MEDIUM CHAIN FAMILY MEMBER 3"/>
    <property type="match status" value="1"/>
</dbReference>
<dbReference type="Proteomes" id="UP000738349">
    <property type="component" value="Unassembled WGS sequence"/>
</dbReference>
<evidence type="ECO:0000313" key="9">
    <source>
        <dbReference type="EMBL" id="KAH7121498.1"/>
    </source>
</evidence>
<dbReference type="OrthoDB" id="5035165at2759"/>
<dbReference type="EMBL" id="JAGMUV010000024">
    <property type="protein sequence ID" value="KAH7121498.1"/>
    <property type="molecule type" value="Genomic_DNA"/>
</dbReference>
<keyword evidence="4" id="KW-0067">ATP-binding</keyword>
<evidence type="ECO:0000256" key="3">
    <source>
        <dbReference type="ARBA" id="ARBA00022741"/>
    </source>
</evidence>
<dbReference type="InterPro" id="IPR051087">
    <property type="entry name" value="Mitochondrial_ACSM"/>
</dbReference>
<comment type="catalytic activity">
    <reaction evidence="6">
        <text>a medium-chain fatty acid + ATP + CoA = a medium-chain fatty acyl-CoA + AMP + diphosphate</text>
        <dbReference type="Rhea" id="RHEA:48340"/>
        <dbReference type="ChEBI" id="CHEBI:30616"/>
        <dbReference type="ChEBI" id="CHEBI:33019"/>
        <dbReference type="ChEBI" id="CHEBI:57287"/>
        <dbReference type="ChEBI" id="CHEBI:59558"/>
        <dbReference type="ChEBI" id="CHEBI:90546"/>
        <dbReference type="ChEBI" id="CHEBI:456215"/>
        <dbReference type="EC" id="6.2.1.2"/>
    </reaction>
    <physiologicalReaction direction="left-to-right" evidence="6">
        <dbReference type="Rhea" id="RHEA:48341"/>
    </physiologicalReaction>
</comment>
<dbReference type="FunFam" id="3.30.300.30:FF:000005">
    <property type="entry name" value="Acyl-coenzyme A synthetase ACSM5, mitochondrial"/>
    <property type="match status" value="1"/>
</dbReference>
<evidence type="ECO:0000256" key="5">
    <source>
        <dbReference type="ARBA" id="ARBA00039009"/>
    </source>
</evidence>
<keyword evidence="10" id="KW-1185">Reference proteome</keyword>
<evidence type="ECO:0000259" key="8">
    <source>
        <dbReference type="Pfam" id="PF13193"/>
    </source>
</evidence>
<evidence type="ECO:0000259" key="7">
    <source>
        <dbReference type="Pfam" id="PF00501"/>
    </source>
</evidence>
<feature type="domain" description="AMP-binding enzyme C-terminal" evidence="8">
    <location>
        <begin position="460"/>
        <end position="542"/>
    </location>
</feature>
<keyword evidence="2" id="KW-0436">Ligase</keyword>
<dbReference type="Pfam" id="PF13193">
    <property type="entry name" value="AMP-binding_C"/>
    <property type="match status" value="1"/>
</dbReference>
<dbReference type="GO" id="GO:0006633">
    <property type="term" value="P:fatty acid biosynthetic process"/>
    <property type="evidence" value="ECO:0007669"/>
    <property type="project" value="TreeGrafter"/>
</dbReference>
<evidence type="ECO:0000256" key="4">
    <source>
        <dbReference type="ARBA" id="ARBA00022840"/>
    </source>
</evidence>
<dbReference type="EC" id="6.2.1.2" evidence="5"/>
<dbReference type="InterPro" id="IPR042099">
    <property type="entry name" value="ANL_N_sf"/>
</dbReference>
<keyword evidence="3" id="KW-0547">Nucleotide-binding</keyword>
<evidence type="ECO:0000313" key="10">
    <source>
        <dbReference type="Proteomes" id="UP000738349"/>
    </source>
</evidence>
<dbReference type="AlphaFoldDB" id="A0A9P9DLK8"/>
<dbReference type="InterPro" id="IPR020845">
    <property type="entry name" value="AMP-binding_CS"/>
</dbReference>
<dbReference type="InterPro" id="IPR045851">
    <property type="entry name" value="AMP-bd_C_sf"/>
</dbReference>
<evidence type="ECO:0000256" key="6">
    <source>
        <dbReference type="ARBA" id="ARBA00048477"/>
    </source>
</evidence>
<dbReference type="SUPFAM" id="SSF56801">
    <property type="entry name" value="Acetyl-CoA synthetase-like"/>
    <property type="match status" value="1"/>
</dbReference>
<accession>A0A9P9DLK8</accession>
<dbReference type="GO" id="GO:0005524">
    <property type="term" value="F:ATP binding"/>
    <property type="evidence" value="ECO:0007669"/>
    <property type="project" value="UniProtKB-KW"/>
</dbReference>
<dbReference type="Gene3D" id="3.30.300.30">
    <property type="match status" value="1"/>
</dbReference>
<proteinExistence type="inferred from homology"/>
<dbReference type="PROSITE" id="PS00455">
    <property type="entry name" value="AMP_BINDING"/>
    <property type="match status" value="1"/>
</dbReference>
<dbReference type="GO" id="GO:0004321">
    <property type="term" value="F:fatty-acyl-CoA synthase activity"/>
    <property type="evidence" value="ECO:0007669"/>
    <property type="project" value="TreeGrafter"/>
</dbReference>
<comment type="caution">
    <text evidence="9">The sequence shown here is derived from an EMBL/GenBank/DDBJ whole genome shotgun (WGS) entry which is preliminary data.</text>
</comment>
<organism evidence="9 10">
    <name type="scientific">Dactylonectria macrodidyma</name>
    <dbReference type="NCBI Taxonomy" id="307937"/>
    <lineage>
        <taxon>Eukaryota</taxon>
        <taxon>Fungi</taxon>
        <taxon>Dikarya</taxon>
        <taxon>Ascomycota</taxon>
        <taxon>Pezizomycotina</taxon>
        <taxon>Sordariomycetes</taxon>
        <taxon>Hypocreomycetidae</taxon>
        <taxon>Hypocreales</taxon>
        <taxon>Nectriaceae</taxon>
        <taxon>Dactylonectria</taxon>
    </lineage>
</organism>
<dbReference type="Pfam" id="PF00501">
    <property type="entry name" value="AMP-binding"/>
    <property type="match status" value="1"/>
</dbReference>
<comment type="similarity">
    <text evidence="1">Belongs to the ATP-dependent AMP-binding enzyme family.</text>
</comment>
<evidence type="ECO:0000256" key="2">
    <source>
        <dbReference type="ARBA" id="ARBA00022598"/>
    </source>
</evidence>
<reference evidence="9" key="1">
    <citation type="journal article" date="2021" name="Nat. Commun.">
        <title>Genetic determinants of endophytism in the Arabidopsis root mycobiome.</title>
        <authorList>
            <person name="Mesny F."/>
            <person name="Miyauchi S."/>
            <person name="Thiergart T."/>
            <person name="Pickel B."/>
            <person name="Atanasova L."/>
            <person name="Karlsson M."/>
            <person name="Huettel B."/>
            <person name="Barry K.W."/>
            <person name="Haridas S."/>
            <person name="Chen C."/>
            <person name="Bauer D."/>
            <person name="Andreopoulos W."/>
            <person name="Pangilinan J."/>
            <person name="LaButti K."/>
            <person name="Riley R."/>
            <person name="Lipzen A."/>
            <person name="Clum A."/>
            <person name="Drula E."/>
            <person name="Henrissat B."/>
            <person name="Kohler A."/>
            <person name="Grigoriev I.V."/>
            <person name="Martin F.M."/>
            <person name="Hacquard S."/>
        </authorList>
    </citation>
    <scope>NUCLEOTIDE SEQUENCE</scope>
    <source>
        <strain evidence="9">MPI-CAGE-AT-0147</strain>
    </source>
</reference>
<dbReference type="GO" id="GO:0031956">
    <property type="term" value="F:medium-chain fatty acid-CoA ligase activity"/>
    <property type="evidence" value="ECO:0007669"/>
    <property type="project" value="UniProtKB-EC"/>
</dbReference>
<dbReference type="Gene3D" id="3.40.50.12780">
    <property type="entry name" value="N-terminal domain of ligase-like"/>
    <property type="match status" value="1"/>
</dbReference>
<dbReference type="GO" id="GO:0006637">
    <property type="term" value="P:acyl-CoA metabolic process"/>
    <property type="evidence" value="ECO:0007669"/>
    <property type="project" value="TreeGrafter"/>
</dbReference>
<dbReference type="PANTHER" id="PTHR43605">
    <property type="entry name" value="ACYL-COENZYME A SYNTHETASE"/>
    <property type="match status" value="1"/>
</dbReference>
<evidence type="ECO:0000256" key="1">
    <source>
        <dbReference type="ARBA" id="ARBA00006432"/>
    </source>
</evidence>
<name>A0A9P9DLK8_9HYPO</name>
<feature type="domain" description="AMP-dependent synthetase/ligase" evidence="7">
    <location>
        <begin position="25"/>
        <end position="393"/>
    </location>
</feature>
<dbReference type="InterPro" id="IPR000873">
    <property type="entry name" value="AMP-dep_synth/lig_dom"/>
</dbReference>
<dbReference type="InterPro" id="IPR025110">
    <property type="entry name" value="AMP-bd_C"/>
</dbReference>